<dbReference type="InterPro" id="IPR011108">
    <property type="entry name" value="RMMBL"/>
</dbReference>
<dbReference type="SUPFAM" id="SSF56281">
    <property type="entry name" value="Metallo-hydrolase/oxidoreductase"/>
    <property type="match status" value="1"/>
</dbReference>
<feature type="domain" description="Metallo-beta-lactamase" evidence="2">
    <location>
        <begin position="13"/>
        <end position="223"/>
    </location>
</feature>
<evidence type="ECO:0000259" key="2">
    <source>
        <dbReference type="SMART" id="SM00849"/>
    </source>
</evidence>
<dbReference type="CDD" id="cd16295">
    <property type="entry name" value="TTHA0252-CPSF-like_MBL-fold"/>
    <property type="match status" value="1"/>
</dbReference>
<dbReference type="PANTHER" id="PTHR11203">
    <property type="entry name" value="CLEAVAGE AND POLYADENYLATION SPECIFICITY FACTOR FAMILY MEMBER"/>
    <property type="match status" value="1"/>
</dbReference>
<proteinExistence type="predicted"/>
<evidence type="ECO:0000256" key="1">
    <source>
        <dbReference type="ARBA" id="ARBA00022801"/>
    </source>
</evidence>
<evidence type="ECO:0000313" key="4">
    <source>
        <dbReference type="EMBL" id="BDD89047.1"/>
    </source>
</evidence>
<dbReference type="InterPro" id="IPR022712">
    <property type="entry name" value="Beta_Casp"/>
</dbReference>
<organism evidence="4 5">
    <name type="scientific">Desulfofustis limnaeus</name>
    <dbReference type="NCBI Taxonomy" id="2740163"/>
    <lineage>
        <taxon>Bacteria</taxon>
        <taxon>Pseudomonadati</taxon>
        <taxon>Thermodesulfobacteriota</taxon>
        <taxon>Desulfobulbia</taxon>
        <taxon>Desulfobulbales</taxon>
        <taxon>Desulfocapsaceae</taxon>
        <taxon>Desulfofustis</taxon>
    </lineage>
</organism>
<dbReference type="InterPro" id="IPR001279">
    <property type="entry name" value="Metallo-B-lactamas"/>
</dbReference>
<feature type="domain" description="Beta-Casp" evidence="3">
    <location>
        <begin position="254"/>
        <end position="377"/>
    </location>
</feature>
<sequence>MQVTCHGAAGCVTGSCHLVETASTRFLIDCGMFQGNKSLNRLNYEPLPFDPQSIDFVIVTHAHIDHCGLLPKLVKHGFHGIIYASPPTADLLPIMLADSASIQEKDTEHENKRRVRRGETAREPLYTMEHAEAVNTLIHPIRYGTAFQVADDVTFRLRDAGHIIGSAIIELFIKNSDNQEKKIVFSGDLGQTGVPIVEDPTNIWNADHVFIESTYGDRVHISSRSRKEELYDHIQATYRQGGKLMIPAFALERTQELLYTLSALKNERADFPPMNIYLDSPLAIKITEVFEKHPDHYDEEARARTDEPFSFPGLICTPSVEESRKVNAMQEPAIIIAGSGMCTAGRIRHHLKHGVWDPKNTVLFVGYQAPGTLGRFLLDGAEEIRMMGLSLVVKANIAKIDGFSAHADRHGLTDWLTAFREKPKKVYIIHGEDDTRHTFSAHLQKKGFSTVVPAKGIPLQLDE</sequence>
<dbReference type="GO" id="GO:0016787">
    <property type="term" value="F:hydrolase activity"/>
    <property type="evidence" value="ECO:0007669"/>
    <property type="project" value="UniProtKB-KW"/>
</dbReference>
<keyword evidence="1 4" id="KW-0378">Hydrolase</keyword>
<dbReference type="SMART" id="SM00849">
    <property type="entry name" value="Lactamase_B"/>
    <property type="match status" value="1"/>
</dbReference>
<reference evidence="4 5" key="1">
    <citation type="submission" date="2022-01" db="EMBL/GenBank/DDBJ databases">
        <title>Desulfofustis limnae sp. nov., a novel mesophilic sulfate-reducing bacterium isolated from marsh soil.</title>
        <authorList>
            <person name="Watanabe M."/>
            <person name="Takahashi A."/>
            <person name="Kojima H."/>
            <person name="Fukui M."/>
        </authorList>
    </citation>
    <scope>NUCLEOTIDE SEQUENCE [LARGE SCALE GENOMIC DNA]</scope>
    <source>
        <strain evidence="4 5">PPLL</strain>
    </source>
</reference>
<keyword evidence="5" id="KW-1185">Reference proteome</keyword>
<dbReference type="EMBL" id="AP025516">
    <property type="protein sequence ID" value="BDD89047.1"/>
    <property type="molecule type" value="Genomic_DNA"/>
</dbReference>
<protein>
    <submittedName>
        <fullName evidence="4">MBL fold hydrolase</fullName>
    </submittedName>
</protein>
<dbReference type="InterPro" id="IPR036866">
    <property type="entry name" value="RibonucZ/Hydroxyglut_hydro"/>
</dbReference>
<dbReference type="SMART" id="SM01027">
    <property type="entry name" value="Beta-Casp"/>
    <property type="match status" value="1"/>
</dbReference>
<accession>A0ABN6M893</accession>
<dbReference type="RefSeq" id="WP_284152373.1">
    <property type="nucleotide sequence ID" value="NZ_AP025516.1"/>
</dbReference>
<dbReference type="Pfam" id="PF10996">
    <property type="entry name" value="Beta-Casp"/>
    <property type="match status" value="1"/>
</dbReference>
<dbReference type="Gene3D" id="3.40.50.10890">
    <property type="match status" value="1"/>
</dbReference>
<dbReference type="InterPro" id="IPR050698">
    <property type="entry name" value="MBL"/>
</dbReference>
<dbReference type="Pfam" id="PF00753">
    <property type="entry name" value="Lactamase_B"/>
    <property type="match status" value="1"/>
</dbReference>
<dbReference type="PANTHER" id="PTHR11203:SF37">
    <property type="entry name" value="INTEGRATOR COMPLEX SUBUNIT 11"/>
    <property type="match status" value="1"/>
</dbReference>
<evidence type="ECO:0000259" key="3">
    <source>
        <dbReference type="SMART" id="SM01027"/>
    </source>
</evidence>
<evidence type="ECO:0000313" key="5">
    <source>
        <dbReference type="Proteomes" id="UP000830055"/>
    </source>
</evidence>
<name>A0ABN6M893_9BACT</name>
<dbReference type="Pfam" id="PF07521">
    <property type="entry name" value="RMMBL"/>
    <property type="match status" value="1"/>
</dbReference>
<gene>
    <name evidence="4" type="ORF">DPPLL_34120</name>
</gene>
<dbReference type="Proteomes" id="UP000830055">
    <property type="component" value="Chromosome"/>
</dbReference>
<dbReference type="Gene3D" id="3.60.15.10">
    <property type="entry name" value="Ribonuclease Z/Hydroxyacylglutathione hydrolase-like"/>
    <property type="match status" value="1"/>
</dbReference>